<dbReference type="EMBL" id="FNLO01000017">
    <property type="protein sequence ID" value="SDV51393.1"/>
    <property type="molecule type" value="Genomic_DNA"/>
</dbReference>
<dbReference type="Proteomes" id="UP000243719">
    <property type="component" value="Unassembled WGS sequence"/>
</dbReference>
<dbReference type="Pfam" id="PF07879">
    <property type="entry name" value="PHB_acc_N"/>
    <property type="match status" value="1"/>
</dbReference>
<feature type="region of interest" description="Disordered" evidence="1">
    <location>
        <begin position="172"/>
        <end position="284"/>
    </location>
</feature>
<evidence type="ECO:0000313" key="5">
    <source>
        <dbReference type="Proteomes" id="UP000243719"/>
    </source>
</evidence>
<dbReference type="GO" id="GO:0006355">
    <property type="term" value="P:regulation of DNA-templated transcription"/>
    <property type="evidence" value="ECO:0007669"/>
    <property type="project" value="InterPro"/>
</dbReference>
<accession>A0A1H2PVM6</accession>
<dbReference type="InterPro" id="IPR007897">
    <property type="entry name" value="PHB_accumulat"/>
</dbReference>
<proteinExistence type="predicted"/>
<evidence type="ECO:0000256" key="1">
    <source>
        <dbReference type="SAM" id="MobiDB-lite"/>
    </source>
</evidence>
<feature type="domain" description="PHB accumulation regulatory" evidence="2">
    <location>
        <begin position="120"/>
        <end position="157"/>
    </location>
</feature>
<dbReference type="OrthoDB" id="9795345at2"/>
<protein>
    <submittedName>
        <fullName evidence="4">Polyhydroxyalkanoate synthesis repressor PhaR</fullName>
    </submittedName>
</protein>
<gene>
    <name evidence="4" type="ORF">SAMN05216551_1171</name>
</gene>
<keyword evidence="5" id="KW-1185">Reference proteome</keyword>
<dbReference type="AlphaFoldDB" id="A0A1H2PVM6"/>
<dbReference type="InterPro" id="IPR010134">
    <property type="entry name" value="PHA_reg_PhaR"/>
</dbReference>
<feature type="domain" description="PHB accumulation regulatory" evidence="2">
    <location>
        <begin position="73"/>
        <end position="111"/>
    </location>
</feature>
<dbReference type="Pfam" id="PF05233">
    <property type="entry name" value="PHB_acc"/>
    <property type="match status" value="2"/>
</dbReference>
<dbReference type="InterPro" id="IPR012909">
    <property type="entry name" value="PHA_DNA-bd_N"/>
</dbReference>
<evidence type="ECO:0000259" key="2">
    <source>
        <dbReference type="Pfam" id="PF05233"/>
    </source>
</evidence>
<reference evidence="5" key="1">
    <citation type="submission" date="2016-09" db="EMBL/GenBank/DDBJ databases">
        <authorList>
            <person name="Varghese N."/>
            <person name="Submissions S."/>
        </authorList>
    </citation>
    <scope>NUCLEOTIDE SEQUENCE [LARGE SCALE GENOMIC DNA]</scope>
    <source>
        <strain evidence="5">JS23</strain>
    </source>
</reference>
<feature type="domain" description="PHA accumulation regulator DNA-binding N-terminal" evidence="3">
    <location>
        <begin position="9"/>
        <end position="68"/>
    </location>
</feature>
<feature type="compositionally biased region" description="Low complexity" evidence="1">
    <location>
        <begin position="269"/>
        <end position="284"/>
    </location>
</feature>
<organism evidence="4 5">
    <name type="scientific">Chitinasiproducens palmae</name>
    <dbReference type="NCBI Taxonomy" id="1770053"/>
    <lineage>
        <taxon>Bacteria</taxon>
        <taxon>Pseudomonadati</taxon>
        <taxon>Pseudomonadota</taxon>
        <taxon>Betaproteobacteria</taxon>
        <taxon>Burkholderiales</taxon>
        <taxon>Burkholderiaceae</taxon>
        <taxon>Chitinasiproducens</taxon>
    </lineage>
</organism>
<feature type="compositionally biased region" description="Acidic residues" evidence="1">
    <location>
        <begin position="191"/>
        <end position="213"/>
    </location>
</feature>
<evidence type="ECO:0000259" key="3">
    <source>
        <dbReference type="Pfam" id="PF07879"/>
    </source>
</evidence>
<feature type="compositionally biased region" description="Low complexity" evidence="1">
    <location>
        <begin position="172"/>
        <end position="183"/>
    </location>
</feature>
<name>A0A1H2PVM6_9BURK</name>
<sequence>MAAQASQRLIKKYPNRRLYDTATSSYITLTDVKQLVIAAHPFVVVDAKSGDDLTRSILLQIILEEEAGGMPMLSSAMLAQMIRFYGHAMQGMMGAYLEKNMQFFVEMQERLAGQMPSAGTTDAWSQMLRGQPPAMQTLMTSYMDQSRQMIEQMQAQSQRLFGGFAPGFGFGSASAPADATASPGHQPQADEAPDPDAPADDADEAAEAVEAAEADVVPPDAVGEGDGGRARGDAPDPVEPAAGTAPGDPNRRVQGEQQSEPAKSKSESGGRTAGNARAGRNGKG</sequence>
<dbReference type="NCBIfam" id="TIGR01848">
    <property type="entry name" value="PHA_reg_PhaR"/>
    <property type="match status" value="1"/>
</dbReference>
<evidence type="ECO:0000313" key="4">
    <source>
        <dbReference type="EMBL" id="SDV51393.1"/>
    </source>
</evidence>
<dbReference type="STRING" id="1770053.SAMN05216551_1171"/>